<sequence length="100" mass="11063">MDTDFKPMAPSQAIKPLIDVRLIPPAQRHATIFQHFEALPVGGWIDLLVDHEPLPLKGQFQAMWPGLFDWQTLEAGPVQWLVRVSRKPAAKACCGCCSGA</sequence>
<name>A0ABT2YEK4_9BURK</name>
<protein>
    <submittedName>
        <fullName evidence="2">DUF2249 domain-containing protein</fullName>
    </submittedName>
</protein>
<organism evidence="2 3">
    <name type="scientific">Roseateles oligotrophus</name>
    <dbReference type="NCBI Taxonomy" id="1769250"/>
    <lineage>
        <taxon>Bacteria</taxon>
        <taxon>Pseudomonadati</taxon>
        <taxon>Pseudomonadota</taxon>
        <taxon>Betaproteobacteria</taxon>
        <taxon>Burkholderiales</taxon>
        <taxon>Sphaerotilaceae</taxon>
        <taxon>Roseateles</taxon>
    </lineage>
</organism>
<comment type="caution">
    <text evidence="2">The sequence shown here is derived from an EMBL/GenBank/DDBJ whole genome shotgun (WGS) entry which is preliminary data.</text>
</comment>
<evidence type="ECO:0000259" key="1">
    <source>
        <dbReference type="Pfam" id="PF10006"/>
    </source>
</evidence>
<dbReference type="Proteomes" id="UP001209701">
    <property type="component" value="Unassembled WGS sequence"/>
</dbReference>
<dbReference type="InterPro" id="IPR018720">
    <property type="entry name" value="DUF2249"/>
</dbReference>
<feature type="domain" description="DUF2249" evidence="1">
    <location>
        <begin position="18"/>
        <end position="85"/>
    </location>
</feature>
<evidence type="ECO:0000313" key="2">
    <source>
        <dbReference type="EMBL" id="MCV2368454.1"/>
    </source>
</evidence>
<proteinExistence type="predicted"/>
<reference evidence="2 3" key="1">
    <citation type="submission" date="2021-11" db="EMBL/GenBank/DDBJ databases">
        <authorList>
            <person name="Liang Q."/>
            <person name="Mou H."/>
            <person name="Liu Z."/>
        </authorList>
    </citation>
    <scope>NUCLEOTIDE SEQUENCE [LARGE SCALE GENOMIC DNA]</scope>
    <source>
        <strain evidence="2 3">CHU3</strain>
    </source>
</reference>
<evidence type="ECO:0000313" key="3">
    <source>
        <dbReference type="Proteomes" id="UP001209701"/>
    </source>
</evidence>
<dbReference type="EMBL" id="JAJIRN010000004">
    <property type="protein sequence ID" value="MCV2368454.1"/>
    <property type="molecule type" value="Genomic_DNA"/>
</dbReference>
<dbReference type="Pfam" id="PF10006">
    <property type="entry name" value="DUF2249"/>
    <property type="match status" value="1"/>
</dbReference>
<accession>A0ABT2YEK4</accession>
<dbReference type="RefSeq" id="WP_263571053.1">
    <property type="nucleotide sequence ID" value="NZ_JAJIRN010000004.1"/>
</dbReference>
<gene>
    <name evidence="2" type="ORF">LNV07_10155</name>
</gene>
<keyword evidence="3" id="KW-1185">Reference proteome</keyword>